<name>A0AAU7XDI3_9HYPH</name>
<dbReference type="InterPro" id="IPR001789">
    <property type="entry name" value="Sig_transdc_resp-reg_receiver"/>
</dbReference>
<dbReference type="SMART" id="SM00448">
    <property type="entry name" value="REC"/>
    <property type="match status" value="1"/>
</dbReference>
<dbReference type="PANTHER" id="PTHR44591">
    <property type="entry name" value="STRESS RESPONSE REGULATOR PROTEIN 1"/>
    <property type="match status" value="1"/>
</dbReference>
<keyword evidence="1 4" id="KW-0597">Phosphoprotein</keyword>
<dbReference type="Pfam" id="PF00072">
    <property type="entry name" value="Response_reg"/>
    <property type="match status" value="1"/>
</dbReference>
<sequence>MRHHRAFGVPIDQLDVVVVDDSKPMQTIFRTILHAIRVGRVRVFDNAEAALQSMILEPPHLLITDWNMKPTDGLGLIRMMRDVRSGPVATVPAILVTAHATRQLIEAGVREGTHYIVAKPVSPQTIQKRIEAVVNDQRRFVSDEAAGVFRLEGHDQQLAAQRDRWAKITGLTVQQSATRTESGQMFADVPDLHEEGSFRRPKVRVVTAAEAAASNEHAAHMAKVIADARAKGKAKRPAPKPGADMTEVASKPAAPPEPTRAIVERLGGFAETKPRRPRASTGQSPVPAS</sequence>
<protein>
    <submittedName>
        <fullName evidence="7">Response regulator</fullName>
    </submittedName>
</protein>
<accession>A0AAU7XDI3</accession>
<feature type="region of interest" description="Disordered" evidence="5">
    <location>
        <begin position="229"/>
        <end position="289"/>
    </location>
</feature>
<evidence type="ECO:0000259" key="6">
    <source>
        <dbReference type="PROSITE" id="PS50110"/>
    </source>
</evidence>
<dbReference type="Gene3D" id="3.40.50.2300">
    <property type="match status" value="1"/>
</dbReference>
<gene>
    <name evidence="7" type="ORF">ABS361_05970</name>
</gene>
<evidence type="ECO:0000256" key="5">
    <source>
        <dbReference type="SAM" id="MobiDB-lite"/>
    </source>
</evidence>
<dbReference type="GO" id="GO:0000160">
    <property type="term" value="P:phosphorelay signal transduction system"/>
    <property type="evidence" value="ECO:0007669"/>
    <property type="project" value="InterPro"/>
</dbReference>
<feature type="modified residue" description="4-aspartylphosphate" evidence="4">
    <location>
        <position position="65"/>
    </location>
</feature>
<dbReference type="KEGG" id="mflg:ABS361_05970"/>
<dbReference type="InterPro" id="IPR011006">
    <property type="entry name" value="CheY-like_superfamily"/>
</dbReference>
<feature type="domain" description="Response regulatory" evidence="6">
    <location>
        <begin position="15"/>
        <end position="134"/>
    </location>
</feature>
<keyword evidence="3" id="KW-0804">Transcription</keyword>
<evidence type="ECO:0000256" key="2">
    <source>
        <dbReference type="ARBA" id="ARBA00023015"/>
    </source>
</evidence>
<dbReference type="PANTHER" id="PTHR44591:SF3">
    <property type="entry name" value="RESPONSE REGULATORY DOMAIN-CONTAINING PROTEIN"/>
    <property type="match status" value="1"/>
</dbReference>
<evidence type="ECO:0000313" key="7">
    <source>
        <dbReference type="EMBL" id="XBY45805.1"/>
    </source>
</evidence>
<dbReference type="InterPro" id="IPR050595">
    <property type="entry name" value="Bact_response_regulator"/>
</dbReference>
<dbReference type="RefSeq" id="WP_407050900.1">
    <property type="nucleotide sequence ID" value="NZ_CP158568.1"/>
</dbReference>
<evidence type="ECO:0000256" key="1">
    <source>
        <dbReference type="ARBA" id="ARBA00022553"/>
    </source>
</evidence>
<evidence type="ECO:0000256" key="3">
    <source>
        <dbReference type="ARBA" id="ARBA00023163"/>
    </source>
</evidence>
<dbReference type="SUPFAM" id="SSF52172">
    <property type="entry name" value="CheY-like"/>
    <property type="match status" value="1"/>
</dbReference>
<dbReference type="AlphaFoldDB" id="A0AAU7XDI3"/>
<reference evidence="7" key="1">
    <citation type="submission" date="2024-06" db="EMBL/GenBank/DDBJ databases">
        <title>Methylostella associata gen. nov., sp. nov., a novel Ancalomicrobiaceae-affiliated facultatively methylotrophic bacteria that feed on methanotrophs of the genus Methylococcus.</title>
        <authorList>
            <person name="Saltykova V."/>
            <person name="Danilova O.V."/>
            <person name="Oshkin I.Y."/>
            <person name="Belova S.E."/>
            <person name="Pimenov N.V."/>
            <person name="Dedysh S.N."/>
        </authorList>
    </citation>
    <scope>NUCLEOTIDE SEQUENCE</scope>
    <source>
        <strain evidence="7">S20</strain>
    </source>
</reference>
<feature type="compositionally biased region" description="Polar residues" evidence="5">
    <location>
        <begin position="280"/>
        <end position="289"/>
    </location>
</feature>
<organism evidence="7">
    <name type="scientific">Methyloraptor flagellatus</name>
    <dbReference type="NCBI Taxonomy" id="3162530"/>
    <lineage>
        <taxon>Bacteria</taxon>
        <taxon>Pseudomonadati</taxon>
        <taxon>Pseudomonadota</taxon>
        <taxon>Alphaproteobacteria</taxon>
        <taxon>Hyphomicrobiales</taxon>
        <taxon>Ancalomicrobiaceae</taxon>
        <taxon>Methyloraptor</taxon>
    </lineage>
</organism>
<proteinExistence type="predicted"/>
<keyword evidence="2" id="KW-0805">Transcription regulation</keyword>
<dbReference type="PROSITE" id="PS50110">
    <property type="entry name" value="RESPONSE_REGULATORY"/>
    <property type="match status" value="1"/>
</dbReference>
<evidence type="ECO:0000256" key="4">
    <source>
        <dbReference type="PROSITE-ProRule" id="PRU00169"/>
    </source>
</evidence>
<dbReference type="EMBL" id="CP158568">
    <property type="protein sequence ID" value="XBY45805.1"/>
    <property type="molecule type" value="Genomic_DNA"/>
</dbReference>